<keyword evidence="2" id="KW-1185">Reference proteome</keyword>
<gene>
    <name evidence="1" type="ORF">E1298_02420</name>
</gene>
<accession>A0A4R5CBR9</accession>
<dbReference type="AlphaFoldDB" id="A0A4R5CBR9"/>
<dbReference type="OrthoDB" id="3478846at2"/>
<dbReference type="EMBL" id="SMKU01000004">
    <property type="protein sequence ID" value="TDD96855.1"/>
    <property type="molecule type" value="Genomic_DNA"/>
</dbReference>
<name>A0A4R5CBR9_9ACTN</name>
<sequence length="193" mass="20472">MAENFDGTEHPHAYAQLGALMNQLQGRGFKSKLGRDFLVVGGIVGAITCKPRPTDADRLWFVDGSGEPIAQADHIVDAAVIIAAGLDRPAVTPYGPVDALYAAVRRRVPQVSARCESVPQTSWLEGAKAAGNHLHVAYQGEKRRVSWDAEGESYVWSAGPDTGGRLSVDVEQAAERIAWALGAPVSADPTAEG</sequence>
<comment type="caution">
    <text evidence="1">The sequence shown here is derived from an EMBL/GenBank/DDBJ whole genome shotgun (WGS) entry which is preliminary data.</text>
</comment>
<reference evidence="1 2" key="1">
    <citation type="submission" date="2019-03" db="EMBL/GenBank/DDBJ databases">
        <title>Draft genome sequences of novel Actinobacteria.</title>
        <authorList>
            <person name="Sahin N."/>
            <person name="Ay H."/>
            <person name="Saygin H."/>
        </authorList>
    </citation>
    <scope>NUCLEOTIDE SEQUENCE [LARGE SCALE GENOMIC DNA]</scope>
    <source>
        <strain evidence="1 2">H3C3</strain>
    </source>
</reference>
<organism evidence="1 2">
    <name type="scientific">Actinomadura rubrisoli</name>
    <dbReference type="NCBI Taxonomy" id="2530368"/>
    <lineage>
        <taxon>Bacteria</taxon>
        <taxon>Bacillati</taxon>
        <taxon>Actinomycetota</taxon>
        <taxon>Actinomycetes</taxon>
        <taxon>Streptosporangiales</taxon>
        <taxon>Thermomonosporaceae</taxon>
        <taxon>Actinomadura</taxon>
    </lineage>
</organism>
<dbReference type="Proteomes" id="UP000294513">
    <property type="component" value="Unassembled WGS sequence"/>
</dbReference>
<protein>
    <submittedName>
        <fullName evidence="1">Uncharacterized protein</fullName>
    </submittedName>
</protein>
<proteinExistence type="predicted"/>
<evidence type="ECO:0000313" key="1">
    <source>
        <dbReference type="EMBL" id="TDD96855.1"/>
    </source>
</evidence>
<dbReference type="RefSeq" id="WP_131889073.1">
    <property type="nucleotide sequence ID" value="NZ_SMKU01000004.1"/>
</dbReference>
<evidence type="ECO:0000313" key="2">
    <source>
        <dbReference type="Proteomes" id="UP000294513"/>
    </source>
</evidence>